<evidence type="ECO:0000313" key="1">
    <source>
        <dbReference type="EMBL" id="GBF51301.1"/>
    </source>
</evidence>
<organism evidence="1 2">
    <name type="scientific">Leptospira ryugenii</name>
    <dbReference type="NCBI Taxonomy" id="1917863"/>
    <lineage>
        <taxon>Bacteria</taxon>
        <taxon>Pseudomonadati</taxon>
        <taxon>Spirochaetota</taxon>
        <taxon>Spirochaetia</taxon>
        <taxon>Leptospirales</taxon>
        <taxon>Leptospiraceae</taxon>
        <taxon>Leptospira</taxon>
    </lineage>
</organism>
<sequence length="256" mass="31020">MFACLPELKKEWNRVQVEPVPLGDENRLKLISESIWLDFPKSKHQCSRISIGAWNDFGVQGLFCHFLQYLQPKSLRELLHVPIYVDGPHSENLLNLTNKKDFGRYHPEFPKRLLKYFLPAKENTKFRLITQLNYDTYLRRFARTFYVVHRKFHSDLNFFEKEVNRYEELLSENRLEPFYLEKFRYFMYPDFTDSEDIEESAKFFIKKGDELYDSKLVMESVGFWIRRTIDGTDQGFYQFLLEILQTYDSEFLRDYQ</sequence>
<dbReference type="RefSeq" id="WP_108977654.1">
    <property type="nucleotide sequence ID" value="NZ_BFBB01000008.1"/>
</dbReference>
<keyword evidence="2" id="KW-1185">Reference proteome</keyword>
<evidence type="ECO:0000313" key="2">
    <source>
        <dbReference type="Proteomes" id="UP000245133"/>
    </source>
</evidence>
<comment type="caution">
    <text evidence="1">The sequence shown here is derived from an EMBL/GenBank/DDBJ whole genome shotgun (WGS) entry which is preliminary data.</text>
</comment>
<dbReference type="AlphaFoldDB" id="A0A2P2E358"/>
<dbReference type="EMBL" id="BFBB01000008">
    <property type="protein sequence ID" value="GBF51301.1"/>
    <property type="molecule type" value="Genomic_DNA"/>
</dbReference>
<protein>
    <submittedName>
        <fullName evidence="1">Uncharacterized protein</fullName>
    </submittedName>
</protein>
<dbReference type="OrthoDB" id="338075at2"/>
<reference evidence="1 2" key="1">
    <citation type="submission" date="2018-02" db="EMBL/GenBank/DDBJ databases">
        <title>Novel Leptospira species isolated from soil and water in Japan.</title>
        <authorList>
            <person name="Nakao R."/>
            <person name="Masuzawa T."/>
        </authorList>
    </citation>
    <scope>NUCLEOTIDE SEQUENCE [LARGE SCALE GENOMIC DNA]</scope>
    <source>
        <strain evidence="1 2">YH101</strain>
    </source>
</reference>
<proteinExistence type="predicted"/>
<name>A0A2P2E358_9LEPT</name>
<gene>
    <name evidence="1" type="ORF">LPTSP4_28330</name>
</gene>
<dbReference type="Proteomes" id="UP000245133">
    <property type="component" value="Unassembled WGS sequence"/>
</dbReference>
<accession>A0A2P2E358</accession>